<protein>
    <submittedName>
        <fullName evidence="2">Uncharacterized protein</fullName>
    </submittedName>
</protein>
<proteinExistence type="predicted"/>
<name>A0A8T2RFS6_CERRI</name>
<evidence type="ECO:0000256" key="1">
    <source>
        <dbReference type="SAM" id="MobiDB-lite"/>
    </source>
</evidence>
<reference evidence="2 3" key="1">
    <citation type="submission" date="2021-08" db="EMBL/GenBank/DDBJ databases">
        <title>WGS assembly of Ceratopteris richardii.</title>
        <authorList>
            <person name="Marchant D.B."/>
            <person name="Chen G."/>
            <person name="Jenkins J."/>
            <person name="Shu S."/>
            <person name="Leebens-Mack J."/>
            <person name="Grimwood J."/>
            <person name="Schmutz J."/>
            <person name="Soltis P."/>
            <person name="Soltis D."/>
            <person name="Chen Z.-H."/>
        </authorList>
    </citation>
    <scope>NUCLEOTIDE SEQUENCE [LARGE SCALE GENOMIC DNA]</scope>
    <source>
        <strain evidence="2">Whitten #5841</strain>
        <tissue evidence="2">Leaf</tissue>
    </source>
</reference>
<evidence type="ECO:0000313" key="3">
    <source>
        <dbReference type="Proteomes" id="UP000825935"/>
    </source>
</evidence>
<comment type="caution">
    <text evidence="2">The sequence shown here is derived from an EMBL/GenBank/DDBJ whole genome shotgun (WGS) entry which is preliminary data.</text>
</comment>
<dbReference type="Proteomes" id="UP000825935">
    <property type="component" value="Chromosome 27"/>
</dbReference>
<accession>A0A8T2RFS6</accession>
<dbReference type="EMBL" id="CM035432">
    <property type="protein sequence ID" value="KAH7294810.1"/>
    <property type="molecule type" value="Genomic_DNA"/>
</dbReference>
<feature type="region of interest" description="Disordered" evidence="1">
    <location>
        <begin position="162"/>
        <end position="207"/>
    </location>
</feature>
<feature type="region of interest" description="Disordered" evidence="1">
    <location>
        <begin position="1"/>
        <end position="24"/>
    </location>
</feature>
<evidence type="ECO:0000313" key="2">
    <source>
        <dbReference type="EMBL" id="KAH7294810.1"/>
    </source>
</evidence>
<gene>
    <name evidence="2" type="ORF">KP509_27G020100</name>
</gene>
<feature type="compositionally biased region" description="Basic and acidic residues" evidence="1">
    <location>
        <begin position="1"/>
        <end position="22"/>
    </location>
</feature>
<keyword evidence="3" id="KW-1185">Reference proteome</keyword>
<feature type="region of interest" description="Disordered" evidence="1">
    <location>
        <begin position="267"/>
        <end position="309"/>
    </location>
</feature>
<feature type="compositionally biased region" description="Basic residues" evidence="1">
    <location>
        <begin position="188"/>
        <end position="199"/>
    </location>
</feature>
<dbReference type="AlphaFoldDB" id="A0A8T2RFS6"/>
<sequence length="355" mass="39765">MQPDNSTHELHSLSVNGRDDRPSSNAQQCAAAWAWLERGGAAVKEAQDVMSSVSGRVQSTHSSPSRSLRSTTRFRKEVLASSRFAPETHIGPLSSCSARCLSPSDHGNGYRDDVIRSCNRDYGSRYAEDGEGDELKGDLTLFDEFELESLVQHLRQLTSEDHDDVFDSGAGDGRRAEKFSGGSNARPSGHHLGRRHSTSHRGANSHTWHRLHLPAHLRLIKAARPMSICSTTEISNSIKDPHFCKKESPKFRDGSQDLRSYLSNHAAKLSSGGRHQQREPAVSVGHKAMPQRHTQSHRHVHHHHHHHEHHHLVHHALNHPLFAIKDHSLIPDQHPWERKTGHLQSWLEGKASDLT</sequence>
<feature type="compositionally biased region" description="Basic residues" evidence="1">
    <location>
        <begin position="294"/>
        <end position="309"/>
    </location>
</feature>
<organism evidence="2 3">
    <name type="scientific">Ceratopteris richardii</name>
    <name type="common">Triangle waterfern</name>
    <dbReference type="NCBI Taxonomy" id="49495"/>
    <lineage>
        <taxon>Eukaryota</taxon>
        <taxon>Viridiplantae</taxon>
        <taxon>Streptophyta</taxon>
        <taxon>Embryophyta</taxon>
        <taxon>Tracheophyta</taxon>
        <taxon>Polypodiopsida</taxon>
        <taxon>Polypodiidae</taxon>
        <taxon>Polypodiales</taxon>
        <taxon>Pteridineae</taxon>
        <taxon>Pteridaceae</taxon>
        <taxon>Parkerioideae</taxon>
        <taxon>Ceratopteris</taxon>
    </lineage>
</organism>